<feature type="compositionally biased region" description="Polar residues" evidence="7">
    <location>
        <begin position="534"/>
        <end position="549"/>
    </location>
</feature>
<keyword evidence="8" id="KW-0812">Transmembrane</keyword>
<keyword evidence="4" id="KW-0346">Stress response</keyword>
<dbReference type="Proteomes" id="UP001595912">
    <property type="component" value="Unassembled WGS sequence"/>
</dbReference>
<evidence type="ECO:0000256" key="3">
    <source>
        <dbReference type="ARBA" id="ARBA00022840"/>
    </source>
</evidence>
<keyword evidence="2 6" id="KW-0547">Nucleotide-binding</keyword>
<accession>A0ABV9W8Q3</accession>
<feature type="region of interest" description="Disordered" evidence="7">
    <location>
        <begin position="489"/>
        <end position="648"/>
    </location>
</feature>
<evidence type="ECO:0000256" key="4">
    <source>
        <dbReference type="ARBA" id="ARBA00023016"/>
    </source>
</evidence>
<dbReference type="PROSITE" id="PS01036">
    <property type="entry name" value="HSP70_3"/>
    <property type="match status" value="1"/>
</dbReference>
<comment type="caution">
    <text evidence="9">The sequence shown here is derived from an EMBL/GenBank/DDBJ whole genome shotgun (WGS) entry which is preliminary data.</text>
</comment>
<name>A0ABV9W8Q3_9ACTN</name>
<proteinExistence type="inferred from homology"/>
<dbReference type="Pfam" id="PF00012">
    <property type="entry name" value="HSP70"/>
    <property type="match status" value="1"/>
</dbReference>
<feature type="transmembrane region" description="Helical" evidence="8">
    <location>
        <begin position="655"/>
        <end position="677"/>
    </location>
</feature>
<feature type="compositionally biased region" description="Low complexity" evidence="7">
    <location>
        <begin position="361"/>
        <end position="373"/>
    </location>
</feature>
<evidence type="ECO:0000313" key="9">
    <source>
        <dbReference type="EMBL" id="MFC5004299.1"/>
    </source>
</evidence>
<dbReference type="Gene3D" id="3.90.640.10">
    <property type="entry name" value="Actin, Chain A, domain 4"/>
    <property type="match status" value="1"/>
</dbReference>
<keyword evidence="8" id="KW-1133">Transmembrane helix</keyword>
<feature type="region of interest" description="Disordered" evidence="7">
    <location>
        <begin position="359"/>
        <end position="443"/>
    </location>
</feature>
<feature type="compositionally biased region" description="Low complexity" evidence="7">
    <location>
        <begin position="400"/>
        <end position="440"/>
    </location>
</feature>
<dbReference type="InterPro" id="IPR013126">
    <property type="entry name" value="Hsp_70_fam"/>
</dbReference>
<sequence length="695" mass="72252">MPTPGIRLGVDFGTSNTVAVVRWPDGRSRALLFDGSPLLPSAVYAEPSGTVIVGRDAVHSARLEPARFEPNPKRRIDDGTVLLGDREIPVNDLVATVLRRVRDEWTRTVGDVASEVTVTFPASWGATRRLAVADAAAAAGLGRVRLVPEPVAAAAYFTQVLGKDVPVGSVVVVHDFGAGTFDASVVARTRDGFEVLAVDGRDDIGGIDVDNAIVAHIGAICEPQAPQEWQRLMSPQTVEDRRARRLLFDDARVAKERLSRQPASDLTVPLLNIDVHLTRDELERLAQPLLEQTVRVTQGVMRWAQLSEGSVAGVFLVGGSSRMPLVGTLLHRALGTAPVVIEQPELVVAEGSMLTGSTEIPATAAPAPGPATGVIPRVPGFDWQPPAPTSGGPQPGAGQFGAAQQPAGAQRPPVAQQPAVAQQAGAGQQAAVGQGGADAPLWPEAGTFATESAASAAPMSGVPMSAPPVSSPPVSGGYPAYPASAPPGNYAGSQATSQQGGYGVPATGQPVNYGPPVSVPPANFNQPSSAPPANFNQPSTAPPNYNQPMSGPPAGYNQPMSGPPANYGGPPVSAPPNRAAGQIFRSSGGVPISPAPPVEPATRHDEFGNPSRQGGAQQRPAYQQRPGQGRPAQGTDERRPGGGTRRRGPFARAMLTLLVLVLLIVTPVAAGYVSFYFTADRWPPPPSTWFDSNAR</sequence>
<keyword evidence="8" id="KW-0472">Membrane</keyword>
<dbReference type="RefSeq" id="WP_380124046.1">
    <property type="nucleotide sequence ID" value="NZ_JBHSIU010000059.1"/>
</dbReference>
<evidence type="ECO:0000313" key="10">
    <source>
        <dbReference type="Proteomes" id="UP001595912"/>
    </source>
</evidence>
<dbReference type="EMBL" id="JBHSIU010000059">
    <property type="protein sequence ID" value="MFC5004299.1"/>
    <property type="molecule type" value="Genomic_DNA"/>
</dbReference>
<evidence type="ECO:0000256" key="7">
    <source>
        <dbReference type="SAM" id="MobiDB-lite"/>
    </source>
</evidence>
<evidence type="ECO:0000256" key="6">
    <source>
        <dbReference type="RuleBase" id="RU003322"/>
    </source>
</evidence>
<keyword evidence="10" id="KW-1185">Reference proteome</keyword>
<gene>
    <name evidence="9" type="ORF">ACFPIJ_41550</name>
</gene>
<organism evidence="9 10">
    <name type="scientific">Dactylosporangium cerinum</name>
    <dbReference type="NCBI Taxonomy" id="1434730"/>
    <lineage>
        <taxon>Bacteria</taxon>
        <taxon>Bacillati</taxon>
        <taxon>Actinomycetota</taxon>
        <taxon>Actinomycetes</taxon>
        <taxon>Micromonosporales</taxon>
        <taxon>Micromonosporaceae</taxon>
        <taxon>Dactylosporangium</taxon>
    </lineage>
</organism>
<keyword evidence="5" id="KW-0143">Chaperone</keyword>
<dbReference type="InterPro" id="IPR043129">
    <property type="entry name" value="ATPase_NBD"/>
</dbReference>
<evidence type="ECO:0000256" key="1">
    <source>
        <dbReference type="ARBA" id="ARBA00007381"/>
    </source>
</evidence>
<protein>
    <submittedName>
        <fullName evidence="9">Hsp70 family protein</fullName>
    </submittedName>
</protein>
<dbReference type="SUPFAM" id="SSF53067">
    <property type="entry name" value="Actin-like ATPase domain"/>
    <property type="match status" value="2"/>
</dbReference>
<evidence type="ECO:0000256" key="8">
    <source>
        <dbReference type="SAM" id="Phobius"/>
    </source>
</evidence>
<keyword evidence="3 6" id="KW-0067">ATP-binding</keyword>
<dbReference type="PANTHER" id="PTHR19375">
    <property type="entry name" value="HEAT SHOCK PROTEIN 70KDA"/>
    <property type="match status" value="1"/>
</dbReference>
<dbReference type="Gene3D" id="3.30.420.40">
    <property type="match status" value="2"/>
</dbReference>
<feature type="compositionally biased region" description="Low complexity" evidence="7">
    <location>
        <begin position="623"/>
        <end position="634"/>
    </location>
</feature>
<reference evidence="10" key="1">
    <citation type="journal article" date="2019" name="Int. J. Syst. Evol. Microbiol.">
        <title>The Global Catalogue of Microorganisms (GCM) 10K type strain sequencing project: providing services to taxonomists for standard genome sequencing and annotation.</title>
        <authorList>
            <consortium name="The Broad Institute Genomics Platform"/>
            <consortium name="The Broad Institute Genome Sequencing Center for Infectious Disease"/>
            <person name="Wu L."/>
            <person name="Ma J."/>
        </authorList>
    </citation>
    <scope>NUCLEOTIDE SEQUENCE [LARGE SCALE GENOMIC DNA]</scope>
    <source>
        <strain evidence="10">CGMCC 4.7152</strain>
    </source>
</reference>
<evidence type="ECO:0000256" key="2">
    <source>
        <dbReference type="ARBA" id="ARBA00022741"/>
    </source>
</evidence>
<dbReference type="InterPro" id="IPR018181">
    <property type="entry name" value="Heat_shock_70_CS"/>
</dbReference>
<dbReference type="PRINTS" id="PR00301">
    <property type="entry name" value="HEATSHOCK70"/>
</dbReference>
<evidence type="ECO:0000256" key="5">
    <source>
        <dbReference type="ARBA" id="ARBA00023186"/>
    </source>
</evidence>
<comment type="similarity">
    <text evidence="1 6">Belongs to the heat shock protein 70 family.</text>
</comment>